<evidence type="ECO:0000256" key="2">
    <source>
        <dbReference type="ARBA" id="ARBA00022448"/>
    </source>
</evidence>
<evidence type="ECO:0000259" key="11">
    <source>
        <dbReference type="PROSITE" id="PS50042"/>
    </source>
</evidence>
<feature type="transmembrane region" description="Helical" evidence="10">
    <location>
        <begin position="211"/>
        <end position="232"/>
    </location>
</feature>
<name>A0A2T6AS85_9RHOB</name>
<dbReference type="OrthoDB" id="9809206at2"/>
<keyword evidence="3" id="KW-1003">Cell membrane</keyword>
<feature type="transmembrane region" description="Helical" evidence="10">
    <location>
        <begin position="252"/>
        <end position="271"/>
    </location>
</feature>
<protein>
    <submittedName>
        <fullName evidence="12">Sodium/proton antiporter (CPA1 family)</fullName>
    </submittedName>
</protein>
<dbReference type="SMART" id="SM00100">
    <property type="entry name" value="cNMP"/>
    <property type="match status" value="1"/>
</dbReference>
<dbReference type="GO" id="GO:0098719">
    <property type="term" value="P:sodium ion import across plasma membrane"/>
    <property type="evidence" value="ECO:0007669"/>
    <property type="project" value="TreeGrafter"/>
</dbReference>
<feature type="domain" description="Cyclic nucleotide-binding" evidence="11">
    <location>
        <begin position="707"/>
        <end position="821"/>
    </location>
</feature>
<dbReference type="Gene3D" id="2.60.120.10">
    <property type="entry name" value="Jelly Rolls"/>
    <property type="match status" value="1"/>
</dbReference>
<sequence length="839" mass="91930">MNIILIIAAVALLFVVIALAEPVAERLRLPYTVALAAIGALLGAGAATLTATMGTRLPEEVSALLALPIRSSVFLYALLPTLVFQVALGLDLRRMLDDWVPILVMAVLAVLAATAFVGGALVPFSQMSVLACFLVGAIVSTTDPSAVVSIFRGLAAPQRLARIVEGESLLNDAAAIALFGFFLTFVMAGVPNPTLHDAFIGLPVQVASGMLTGWIVAQVALFAMVMLAAWPLAQLSLSVAVPYATYLIADQLLGASGVVAVVFAGMTLNWAGPGRLSPGAWTNLREVWDLLAHWAGALIFVLASLLIPRLMADARPFDLFLVLVVVVAATVARMLMLWVLLPLLARLRLSPKVDQPYRVAILWGGLRGAVTLALALAVTENLRVPVDIRREVGILATGFTLFTLFMQGTTLRLLIRKLGLAKLAPLDVALSRQVIAVALQNVREEVSESVKEHGLSRDIARAEAKSFATRLDQAVELADASSDIGEKDRITLGLLALAGRERDLVLEAFREQEISPGRAQQMLTDADRLMEGTRAGGRTGYRRAARRALGRGRLHRLGVWMNNRLRVPWLLALLTAHRFEILENQRILLKDLHGYIDSKIRRIHGRRVADLLHRLLTQREEEVEQALDALRLQYPGYAEEMERRFIRRLALRLEEREYDTLLEDGLIGRELHMTLRQSLSGARRRLNRRPRLDLAVQKSAMLRQMPALAGLDAAQLRMVQKRVATVYAQPGDVLIRKGDPARHVFFIASGAVEVEFAGQVERLGRGEMFGQLGILTHRPRRAQVTAITHCTLLTLDEARFLDLLSRDETLREAVEKSTARRGLMEAAARLGPAEAAPVR</sequence>
<organism evidence="12 13">
    <name type="scientific">Gemmobacter caeni</name>
    <dbReference type="NCBI Taxonomy" id="589035"/>
    <lineage>
        <taxon>Bacteria</taxon>
        <taxon>Pseudomonadati</taxon>
        <taxon>Pseudomonadota</taxon>
        <taxon>Alphaproteobacteria</taxon>
        <taxon>Rhodobacterales</taxon>
        <taxon>Paracoccaceae</taxon>
        <taxon>Gemmobacter</taxon>
    </lineage>
</organism>
<evidence type="ECO:0000256" key="1">
    <source>
        <dbReference type="ARBA" id="ARBA00004651"/>
    </source>
</evidence>
<dbReference type="InterPro" id="IPR006153">
    <property type="entry name" value="Cation/H_exchanger_TM"/>
</dbReference>
<keyword evidence="4 10" id="KW-0812">Transmembrane</keyword>
<evidence type="ECO:0000256" key="7">
    <source>
        <dbReference type="ARBA" id="ARBA00023065"/>
    </source>
</evidence>
<dbReference type="Proteomes" id="UP000244224">
    <property type="component" value="Unassembled WGS sequence"/>
</dbReference>
<evidence type="ECO:0000313" key="12">
    <source>
        <dbReference type="EMBL" id="PTX46606.1"/>
    </source>
</evidence>
<dbReference type="PROSITE" id="PS50042">
    <property type="entry name" value="CNMP_BINDING_3"/>
    <property type="match status" value="1"/>
</dbReference>
<dbReference type="PROSITE" id="PS00888">
    <property type="entry name" value="CNMP_BINDING_1"/>
    <property type="match status" value="1"/>
</dbReference>
<feature type="transmembrane region" description="Helical" evidence="10">
    <location>
        <begin position="169"/>
        <end position="191"/>
    </location>
</feature>
<keyword evidence="7" id="KW-0406">Ion transport</keyword>
<feature type="transmembrane region" description="Helical" evidence="10">
    <location>
        <begin position="30"/>
        <end position="52"/>
    </location>
</feature>
<dbReference type="PANTHER" id="PTHR10110:SF86">
    <property type="entry name" value="SODIUM_HYDROGEN EXCHANGER 7"/>
    <property type="match status" value="1"/>
</dbReference>
<dbReference type="InterPro" id="IPR018490">
    <property type="entry name" value="cNMP-bd_dom_sf"/>
</dbReference>
<feature type="transmembrane region" description="Helical" evidence="10">
    <location>
        <begin position="361"/>
        <end position="380"/>
    </location>
</feature>
<keyword evidence="9" id="KW-0739">Sodium transport</keyword>
<keyword evidence="8 10" id="KW-0472">Membrane</keyword>
<dbReference type="SUPFAM" id="SSF51206">
    <property type="entry name" value="cAMP-binding domain-like"/>
    <property type="match status" value="1"/>
</dbReference>
<dbReference type="Pfam" id="PF00999">
    <property type="entry name" value="Na_H_Exchanger"/>
    <property type="match status" value="1"/>
</dbReference>
<comment type="caution">
    <text evidence="12">The sequence shown here is derived from an EMBL/GenBank/DDBJ whole genome shotgun (WGS) entry which is preliminary data.</text>
</comment>
<feature type="transmembrane region" description="Helical" evidence="10">
    <location>
        <begin position="291"/>
        <end position="307"/>
    </location>
</feature>
<dbReference type="Pfam" id="PF00027">
    <property type="entry name" value="cNMP_binding"/>
    <property type="match status" value="1"/>
</dbReference>
<dbReference type="EMBL" id="QBKP01000016">
    <property type="protein sequence ID" value="PTX46606.1"/>
    <property type="molecule type" value="Genomic_DNA"/>
</dbReference>
<reference evidence="12 13" key="1">
    <citation type="submission" date="2018-04" db="EMBL/GenBank/DDBJ databases">
        <title>Genomic Encyclopedia of Archaeal and Bacterial Type Strains, Phase II (KMG-II): from individual species to whole genera.</title>
        <authorList>
            <person name="Goeker M."/>
        </authorList>
    </citation>
    <scope>NUCLEOTIDE SEQUENCE [LARGE SCALE GENOMIC DNA]</scope>
    <source>
        <strain evidence="12 13">DSM 21823</strain>
    </source>
</reference>
<keyword evidence="6" id="KW-0915">Sodium</keyword>
<evidence type="ECO:0000256" key="8">
    <source>
        <dbReference type="ARBA" id="ARBA00023136"/>
    </source>
</evidence>
<dbReference type="Gene3D" id="6.10.140.1330">
    <property type="match status" value="1"/>
</dbReference>
<dbReference type="InterPro" id="IPR018422">
    <property type="entry name" value="Cation/H_exchanger_CPA1"/>
</dbReference>
<evidence type="ECO:0000256" key="3">
    <source>
        <dbReference type="ARBA" id="ARBA00022475"/>
    </source>
</evidence>
<dbReference type="PANTHER" id="PTHR10110">
    <property type="entry name" value="SODIUM/HYDROGEN EXCHANGER"/>
    <property type="match status" value="1"/>
</dbReference>
<feature type="transmembrane region" description="Helical" evidence="10">
    <location>
        <begin position="319"/>
        <end position="341"/>
    </location>
</feature>
<keyword evidence="13" id="KW-1185">Reference proteome</keyword>
<comment type="subcellular location">
    <subcellularLocation>
        <location evidence="1">Cell membrane</location>
        <topology evidence="1">Multi-pass membrane protein</topology>
    </subcellularLocation>
</comment>
<dbReference type="GO" id="GO:0015385">
    <property type="term" value="F:sodium:proton antiporter activity"/>
    <property type="evidence" value="ECO:0007669"/>
    <property type="project" value="InterPro"/>
</dbReference>
<dbReference type="InterPro" id="IPR014710">
    <property type="entry name" value="RmlC-like_jellyroll"/>
</dbReference>
<keyword evidence="2" id="KW-0813">Transport</keyword>
<feature type="transmembrane region" description="Helical" evidence="10">
    <location>
        <begin position="102"/>
        <end position="124"/>
    </location>
</feature>
<dbReference type="RefSeq" id="WP_054303976.1">
    <property type="nucleotide sequence ID" value="NZ_QBKP01000016.1"/>
</dbReference>
<dbReference type="InterPro" id="IPR000595">
    <property type="entry name" value="cNMP-bd_dom"/>
</dbReference>
<dbReference type="AlphaFoldDB" id="A0A2T6AS85"/>
<evidence type="ECO:0000256" key="6">
    <source>
        <dbReference type="ARBA" id="ARBA00023053"/>
    </source>
</evidence>
<dbReference type="InterPro" id="IPR018488">
    <property type="entry name" value="cNMP-bd_CS"/>
</dbReference>
<dbReference type="GO" id="GO:0051453">
    <property type="term" value="P:regulation of intracellular pH"/>
    <property type="evidence" value="ECO:0007669"/>
    <property type="project" value="TreeGrafter"/>
</dbReference>
<proteinExistence type="predicted"/>
<feature type="transmembrane region" description="Helical" evidence="10">
    <location>
        <begin position="392"/>
        <end position="415"/>
    </location>
</feature>
<dbReference type="GO" id="GO:0015386">
    <property type="term" value="F:potassium:proton antiporter activity"/>
    <property type="evidence" value="ECO:0007669"/>
    <property type="project" value="TreeGrafter"/>
</dbReference>
<evidence type="ECO:0000256" key="4">
    <source>
        <dbReference type="ARBA" id="ARBA00022692"/>
    </source>
</evidence>
<keyword evidence="5 10" id="KW-1133">Transmembrane helix</keyword>
<feature type="transmembrane region" description="Helical" evidence="10">
    <location>
        <begin position="73"/>
        <end position="90"/>
    </location>
</feature>
<gene>
    <name evidence="12" type="ORF">C8N34_11683</name>
</gene>
<evidence type="ECO:0000256" key="9">
    <source>
        <dbReference type="ARBA" id="ARBA00023201"/>
    </source>
</evidence>
<evidence type="ECO:0000256" key="5">
    <source>
        <dbReference type="ARBA" id="ARBA00022989"/>
    </source>
</evidence>
<dbReference type="GO" id="GO:0005886">
    <property type="term" value="C:plasma membrane"/>
    <property type="evidence" value="ECO:0007669"/>
    <property type="project" value="UniProtKB-SubCell"/>
</dbReference>
<dbReference type="CDD" id="cd00038">
    <property type="entry name" value="CAP_ED"/>
    <property type="match status" value="1"/>
</dbReference>
<accession>A0A2T6AS85</accession>
<evidence type="ECO:0000256" key="10">
    <source>
        <dbReference type="SAM" id="Phobius"/>
    </source>
</evidence>
<evidence type="ECO:0000313" key="13">
    <source>
        <dbReference type="Proteomes" id="UP000244224"/>
    </source>
</evidence>